<name>A0A644WGU3_9ZZZZ</name>
<reference evidence="1" key="1">
    <citation type="submission" date="2019-08" db="EMBL/GenBank/DDBJ databases">
        <authorList>
            <person name="Kucharzyk K."/>
            <person name="Murdoch R.W."/>
            <person name="Higgins S."/>
            <person name="Loffler F."/>
        </authorList>
    </citation>
    <scope>NUCLEOTIDE SEQUENCE</scope>
</reference>
<sequence>MAKISQKGCNRTEGKEMMKKILAICFFLCSAIISYAQKPAYPSSVSVYKYLNEKKYDRAKPLIDELCCNAYLKYNPKAHFWKGLIYQGIYEDTTEYNYGISKDSALIISLQSYFNSYLFNIDSKIAAADIFIQNSQRINEFLDKTINDTLRDSLTFLNMCDSIYPDIYSYIGKAVLLNEIQKEDYFQVFKTIEQRGKNIDRSKVSINYRQFKLPEISGTFTATVKSHRINPDSRHLYFGKNYTFYYYILSGCVYDHVTMKVSGFYVVKGKRVILHPSDKSVKIRLRLKKDMLIQKFLLFNRFKFR</sequence>
<dbReference type="EMBL" id="VSSQ01000913">
    <property type="protein sequence ID" value="MPM02980.1"/>
    <property type="molecule type" value="Genomic_DNA"/>
</dbReference>
<accession>A0A644WGU3</accession>
<gene>
    <name evidence="1" type="ORF">SDC9_49239</name>
</gene>
<dbReference type="AlphaFoldDB" id="A0A644WGU3"/>
<organism evidence="1">
    <name type="scientific">bioreactor metagenome</name>
    <dbReference type="NCBI Taxonomy" id="1076179"/>
    <lineage>
        <taxon>unclassified sequences</taxon>
        <taxon>metagenomes</taxon>
        <taxon>ecological metagenomes</taxon>
    </lineage>
</organism>
<proteinExistence type="predicted"/>
<protein>
    <submittedName>
        <fullName evidence="1">Uncharacterized protein</fullName>
    </submittedName>
</protein>
<evidence type="ECO:0000313" key="1">
    <source>
        <dbReference type="EMBL" id="MPM02980.1"/>
    </source>
</evidence>
<comment type="caution">
    <text evidence="1">The sequence shown here is derived from an EMBL/GenBank/DDBJ whole genome shotgun (WGS) entry which is preliminary data.</text>
</comment>